<dbReference type="RefSeq" id="WP_343066516.1">
    <property type="nucleotide sequence ID" value="NZ_JACIDZ010000012.1"/>
</dbReference>
<dbReference type="InterPro" id="IPR004046">
    <property type="entry name" value="GST_C"/>
</dbReference>
<reference evidence="6 7" key="1">
    <citation type="submission" date="2020-08" db="EMBL/GenBank/DDBJ databases">
        <title>Genomic Encyclopedia of Type Strains, Phase IV (KMG-IV): sequencing the most valuable type-strain genomes for metagenomic binning, comparative biology and taxonomic classification.</title>
        <authorList>
            <person name="Goeker M."/>
        </authorList>
    </citation>
    <scope>NUCLEOTIDE SEQUENCE [LARGE SCALE GENOMIC DNA]</scope>
    <source>
        <strain evidence="6 7">DSM 28101</strain>
    </source>
</reference>
<dbReference type="EMBL" id="JACIDZ010000012">
    <property type="protein sequence ID" value="MBB4123539.1"/>
    <property type="molecule type" value="Genomic_DNA"/>
</dbReference>
<dbReference type="GO" id="GO:0004364">
    <property type="term" value="F:glutathione transferase activity"/>
    <property type="evidence" value="ECO:0007669"/>
    <property type="project" value="UniProtKB-EC"/>
</dbReference>
<dbReference type="InterPro" id="IPR004045">
    <property type="entry name" value="Glutathione_S-Trfase_N"/>
</dbReference>
<organism evidence="6 7">
    <name type="scientific">Martelella radicis</name>
    <dbReference type="NCBI Taxonomy" id="1397476"/>
    <lineage>
        <taxon>Bacteria</taxon>
        <taxon>Pseudomonadati</taxon>
        <taxon>Pseudomonadota</taxon>
        <taxon>Alphaproteobacteria</taxon>
        <taxon>Hyphomicrobiales</taxon>
        <taxon>Aurantimonadaceae</taxon>
        <taxon>Martelella</taxon>
    </lineage>
</organism>
<dbReference type="Gene3D" id="3.40.30.10">
    <property type="entry name" value="Glutaredoxin"/>
    <property type="match status" value="1"/>
</dbReference>
<evidence type="ECO:0000259" key="4">
    <source>
        <dbReference type="PROSITE" id="PS50404"/>
    </source>
</evidence>
<dbReference type="SFLD" id="SFLDG01150">
    <property type="entry name" value="Main.1:_Beta-like"/>
    <property type="match status" value="1"/>
</dbReference>
<evidence type="ECO:0000256" key="1">
    <source>
        <dbReference type="ARBA" id="ARBA00007409"/>
    </source>
</evidence>
<comment type="caution">
    <text evidence="6">The sequence shown here is derived from an EMBL/GenBank/DDBJ whole genome shotgun (WGS) entry which is preliminary data.</text>
</comment>
<protein>
    <submittedName>
        <fullName evidence="6">Glutathione S-transferase</fullName>
        <ecNumber evidence="6">2.5.1.18</ecNumber>
    </submittedName>
</protein>
<dbReference type="SFLD" id="SFLDG00358">
    <property type="entry name" value="Main_(cytGST)"/>
    <property type="match status" value="1"/>
</dbReference>
<evidence type="ECO:0000259" key="5">
    <source>
        <dbReference type="PROSITE" id="PS50405"/>
    </source>
</evidence>
<dbReference type="InterPro" id="IPR036249">
    <property type="entry name" value="Thioredoxin-like_sf"/>
</dbReference>
<dbReference type="EC" id="2.5.1.18" evidence="6"/>
<keyword evidence="2 6" id="KW-0808">Transferase</keyword>
<evidence type="ECO:0000313" key="6">
    <source>
        <dbReference type="EMBL" id="MBB4123539.1"/>
    </source>
</evidence>
<gene>
    <name evidence="6" type="ORF">GGR30_003484</name>
</gene>
<dbReference type="PROSITE" id="PS50405">
    <property type="entry name" value="GST_CTER"/>
    <property type="match status" value="1"/>
</dbReference>
<dbReference type="Proteomes" id="UP000530571">
    <property type="component" value="Unassembled WGS sequence"/>
</dbReference>
<feature type="domain" description="GST C-terminal" evidence="5">
    <location>
        <begin position="94"/>
        <end position="219"/>
    </location>
</feature>
<dbReference type="Pfam" id="PF02798">
    <property type="entry name" value="GST_N"/>
    <property type="match status" value="1"/>
</dbReference>
<keyword evidence="7" id="KW-1185">Reference proteome</keyword>
<dbReference type="PROSITE" id="PS50404">
    <property type="entry name" value="GST_NTER"/>
    <property type="match status" value="1"/>
</dbReference>
<dbReference type="FunFam" id="3.40.30.10:FF:000039">
    <property type="entry name" value="Glutathione S-transferase domain"/>
    <property type="match status" value="1"/>
</dbReference>
<sequence>MAEGPDMLKIWGRTTSSNVQAVMWTVGELGLAFERYDIGFKFGGNDTPEFLAMNPNGLVPVLKDGDDGEALFESAAICRYLAARYGSDAFWPKDPAARAHVDKWAEWAKLTAASAFTMPIFWPAVRLPEKDRDPEAIARALLAFDRLLGIAEAELKRHAFLAGDDFTLADIMFAHILYRYYTMEIERPSRPTVEAYYAAMTERPAYRTHVMVSYDSLRP</sequence>
<dbReference type="PANTHER" id="PTHR44051">
    <property type="entry name" value="GLUTATHIONE S-TRANSFERASE-RELATED"/>
    <property type="match status" value="1"/>
</dbReference>
<dbReference type="SFLD" id="SFLDS00019">
    <property type="entry name" value="Glutathione_Transferase_(cytos"/>
    <property type="match status" value="1"/>
</dbReference>
<evidence type="ECO:0000256" key="2">
    <source>
        <dbReference type="ARBA" id="ARBA00022679"/>
    </source>
</evidence>
<dbReference type="Pfam" id="PF00043">
    <property type="entry name" value="GST_C"/>
    <property type="match status" value="1"/>
</dbReference>
<proteinExistence type="inferred from homology"/>
<accession>A0A7W6KLJ5</accession>
<feature type="domain" description="GST N-terminal" evidence="4">
    <location>
        <begin position="6"/>
        <end position="89"/>
    </location>
</feature>
<dbReference type="CDD" id="cd03047">
    <property type="entry name" value="GST_N_2"/>
    <property type="match status" value="1"/>
</dbReference>
<dbReference type="PANTHER" id="PTHR44051:SF19">
    <property type="entry name" value="DISULFIDE-BOND OXIDOREDUCTASE YFCG"/>
    <property type="match status" value="1"/>
</dbReference>
<dbReference type="SUPFAM" id="SSF52833">
    <property type="entry name" value="Thioredoxin-like"/>
    <property type="match status" value="1"/>
</dbReference>
<dbReference type="InterPro" id="IPR036282">
    <property type="entry name" value="Glutathione-S-Trfase_C_sf"/>
</dbReference>
<dbReference type="InterPro" id="IPR010987">
    <property type="entry name" value="Glutathione-S-Trfase_C-like"/>
</dbReference>
<dbReference type="AlphaFoldDB" id="A0A7W6KLJ5"/>
<evidence type="ECO:0000313" key="7">
    <source>
        <dbReference type="Proteomes" id="UP000530571"/>
    </source>
</evidence>
<name>A0A7W6KLJ5_9HYPH</name>
<dbReference type="InterPro" id="IPR040079">
    <property type="entry name" value="Glutathione_S-Trfase"/>
</dbReference>
<dbReference type="Gene3D" id="1.20.1050.10">
    <property type="match status" value="1"/>
</dbReference>
<comment type="similarity">
    <text evidence="1 3">Belongs to the GST superfamily.</text>
</comment>
<evidence type="ECO:0000256" key="3">
    <source>
        <dbReference type="RuleBase" id="RU003494"/>
    </source>
</evidence>
<dbReference type="SUPFAM" id="SSF47616">
    <property type="entry name" value="GST C-terminal domain-like"/>
    <property type="match status" value="1"/>
</dbReference>